<name>A0ABD5ZCE5_9EURY</name>
<sequence length="192" mass="21750">MVGVPDEFRDEFDAKGETFFGIAELLYTNPDRRYTQDELAEKMGRSNTTISDHTGDMVDKDWLDRQDGQTTYAWNSDAHNPASTEGITAVRRFYVDLWNLLKKHSETAPGTFAIMGFAMILAAFVVFSFFVGLSFEFTQESGIPLLYYLAIAFGAFLTGVIVTFLSPLQAVVNRLVWRYTPKILTQKLQSEE</sequence>
<evidence type="ECO:0000313" key="2">
    <source>
        <dbReference type="EMBL" id="MFC7202927.1"/>
    </source>
</evidence>
<keyword evidence="3" id="KW-1185">Reference proteome</keyword>
<keyword evidence="1" id="KW-1133">Transmembrane helix</keyword>
<dbReference type="RefSeq" id="WP_390222213.1">
    <property type="nucleotide sequence ID" value="NZ_JBHTAA010000001.1"/>
</dbReference>
<dbReference type="Proteomes" id="UP001596481">
    <property type="component" value="Unassembled WGS sequence"/>
</dbReference>
<evidence type="ECO:0000313" key="3">
    <source>
        <dbReference type="Proteomes" id="UP001596481"/>
    </source>
</evidence>
<keyword evidence="1" id="KW-0472">Membrane</keyword>
<dbReference type="AlphaFoldDB" id="A0ABD5ZCE5"/>
<evidence type="ECO:0008006" key="4">
    <source>
        <dbReference type="Google" id="ProtNLM"/>
    </source>
</evidence>
<comment type="caution">
    <text evidence="2">The sequence shown here is derived from an EMBL/GenBank/DDBJ whole genome shotgun (WGS) entry which is preliminary data.</text>
</comment>
<accession>A0ABD5ZCE5</accession>
<feature type="transmembrane region" description="Helical" evidence="1">
    <location>
        <begin position="145"/>
        <end position="168"/>
    </location>
</feature>
<organism evidence="2 3">
    <name type="scientific">Haloferax namakaokahaiae</name>
    <dbReference type="NCBI Taxonomy" id="1748331"/>
    <lineage>
        <taxon>Archaea</taxon>
        <taxon>Methanobacteriati</taxon>
        <taxon>Methanobacteriota</taxon>
        <taxon>Stenosarchaea group</taxon>
        <taxon>Halobacteria</taxon>
        <taxon>Halobacteriales</taxon>
        <taxon>Haloferacaceae</taxon>
        <taxon>Haloferax</taxon>
    </lineage>
</organism>
<gene>
    <name evidence="2" type="ORF">ACFQJC_05330</name>
</gene>
<proteinExistence type="predicted"/>
<evidence type="ECO:0000256" key="1">
    <source>
        <dbReference type="SAM" id="Phobius"/>
    </source>
</evidence>
<dbReference type="SUPFAM" id="SSF46785">
    <property type="entry name" value="Winged helix' DNA-binding domain"/>
    <property type="match status" value="1"/>
</dbReference>
<reference evidence="2 3" key="1">
    <citation type="journal article" date="2019" name="Int. J. Syst. Evol. Microbiol.">
        <title>The Global Catalogue of Microorganisms (GCM) 10K type strain sequencing project: providing services to taxonomists for standard genome sequencing and annotation.</title>
        <authorList>
            <consortium name="The Broad Institute Genomics Platform"/>
            <consortium name="The Broad Institute Genome Sequencing Center for Infectious Disease"/>
            <person name="Wu L."/>
            <person name="Ma J."/>
        </authorList>
    </citation>
    <scope>NUCLEOTIDE SEQUENCE [LARGE SCALE GENOMIC DNA]</scope>
    <source>
        <strain evidence="2 3">DSM 29988</strain>
    </source>
</reference>
<dbReference type="InterPro" id="IPR036390">
    <property type="entry name" value="WH_DNA-bd_sf"/>
</dbReference>
<dbReference type="EMBL" id="JBHTAA010000001">
    <property type="protein sequence ID" value="MFC7202927.1"/>
    <property type="molecule type" value="Genomic_DNA"/>
</dbReference>
<feature type="transmembrane region" description="Helical" evidence="1">
    <location>
        <begin position="112"/>
        <end position="133"/>
    </location>
</feature>
<protein>
    <recommendedName>
        <fullName evidence="4">HTH marR-type domain-containing protein</fullName>
    </recommendedName>
</protein>
<keyword evidence="1" id="KW-0812">Transmembrane</keyword>